<keyword evidence="4" id="KW-1185">Reference proteome</keyword>
<proteinExistence type="predicted"/>
<feature type="domain" description="Competence protein CoiA nuclease-like" evidence="2">
    <location>
        <begin position="104"/>
        <end position="186"/>
    </location>
</feature>
<reference evidence="3" key="1">
    <citation type="submission" date="2021-03" db="EMBL/GenBank/DDBJ databases">
        <title>Whole genome shotgun sequence of Actinoplanes auranticolor NBRC 12245.</title>
        <authorList>
            <person name="Komaki H."/>
            <person name="Tamura T."/>
        </authorList>
    </citation>
    <scope>NUCLEOTIDE SEQUENCE</scope>
    <source>
        <strain evidence="3">NBRC 12245</strain>
    </source>
</reference>
<name>A0A919SI66_9ACTN</name>
<dbReference type="RefSeq" id="WP_212990919.1">
    <property type="nucleotide sequence ID" value="NZ_BAABEA010000028.1"/>
</dbReference>
<gene>
    <name evidence="3" type="ORF">Aau02nite_49540</name>
</gene>
<accession>A0A919SI66</accession>
<evidence type="ECO:0000259" key="2">
    <source>
        <dbReference type="Pfam" id="PF06054"/>
    </source>
</evidence>
<evidence type="ECO:0000313" key="3">
    <source>
        <dbReference type="EMBL" id="GIM72149.1"/>
    </source>
</evidence>
<dbReference type="EMBL" id="BOQL01000039">
    <property type="protein sequence ID" value="GIM72149.1"/>
    <property type="molecule type" value="Genomic_DNA"/>
</dbReference>
<feature type="region of interest" description="Disordered" evidence="1">
    <location>
        <begin position="320"/>
        <end position="346"/>
    </location>
</feature>
<dbReference type="InterPro" id="IPR010330">
    <property type="entry name" value="CoiA_nuc"/>
</dbReference>
<dbReference type="Pfam" id="PF06054">
    <property type="entry name" value="CoiA_nuc"/>
    <property type="match status" value="1"/>
</dbReference>
<dbReference type="Proteomes" id="UP000681340">
    <property type="component" value="Unassembled WGS sequence"/>
</dbReference>
<evidence type="ECO:0000313" key="4">
    <source>
        <dbReference type="Proteomes" id="UP000681340"/>
    </source>
</evidence>
<evidence type="ECO:0000256" key="1">
    <source>
        <dbReference type="SAM" id="MobiDB-lite"/>
    </source>
</evidence>
<organism evidence="3 4">
    <name type="scientific">Actinoplanes auranticolor</name>
    <dbReference type="NCBI Taxonomy" id="47988"/>
    <lineage>
        <taxon>Bacteria</taxon>
        <taxon>Bacillati</taxon>
        <taxon>Actinomycetota</taxon>
        <taxon>Actinomycetes</taxon>
        <taxon>Micromonosporales</taxon>
        <taxon>Micromonosporaceae</taxon>
        <taxon>Actinoplanes</taxon>
    </lineage>
</organism>
<comment type="caution">
    <text evidence="3">The sequence shown here is derived from an EMBL/GenBank/DDBJ whole genome shotgun (WGS) entry which is preliminary data.</text>
</comment>
<dbReference type="AlphaFoldDB" id="A0A919SI66"/>
<sequence length="408" mass="45784">MVSAVHVAEVNPDDYGDGVLYLPLGIELRPREKNDWGHADRPRLKEQVAADRPHGVSGGKLVCLLCLKDPERGLRWMTFVDSGRQGQLFRHETGDWSHAEHVPESDTHKALKERKAATWSEAGARSVVTEEWRPKAKKRPDVFAVGGKLTVAGEVQHTQITPSAVGRRQKALATAGDRVVWTTDRNANNVAWLRRVPHLAVPALDDYRLYRQVDTPLLNVVTGWTYFEAQRCGWADLWRRNSSRCPESGKLVPCGKLHLYPTLNPAEYRPDSDARFPHGSTMHLDHMLEGILNGTWVPYRPPRRDQVVWVPAVRVEQVVAERGPSGDAEQPAPGRRSRREEASRSCDVGVVPVPRPPVVIEEMLPEPEPMCCGLKFPQFAGRSVRSECRMCASSPTWYRLNEAAGFLT</sequence>
<protein>
    <recommendedName>
        <fullName evidence="2">Competence protein CoiA nuclease-like domain-containing protein</fullName>
    </recommendedName>
</protein>